<gene>
    <name evidence="2" type="ORF">BBK36DRAFT_1110512</name>
</gene>
<dbReference type="Proteomes" id="UP000241546">
    <property type="component" value="Unassembled WGS sequence"/>
</dbReference>
<dbReference type="GeneID" id="36597714"/>
<evidence type="ECO:0000313" key="2">
    <source>
        <dbReference type="EMBL" id="PTB69341.1"/>
    </source>
</evidence>
<accession>A0A2T4BJ89</accession>
<feature type="signal peptide" evidence="1">
    <location>
        <begin position="1"/>
        <end position="17"/>
    </location>
</feature>
<proteinExistence type="predicted"/>
<evidence type="ECO:0008006" key="4">
    <source>
        <dbReference type="Google" id="ProtNLM"/>
    </source>
</evidence>
<evidence type="ECO:0000256" key="1">
    <source>
        <dbReference type="SAM" id="SignalP"/>
    </source>
</evidence>
<name>A0A2T4BJ89_9HYPO</name>
<organism evidence="2 3">
    <name type="scientific">Trichoderma citrinoviride</name>
    <dbReference type="NCBI Taxonomy" id="58853"/>
    <lineage>
        <taxon>Eukaryota</taxon>
        <taxon>Fungi</taxon>
        <taxon>Dikarya</taxon>
        <taxon>Ascomycota</taxon>
        <taxon>Pezizomycotina</taxon>
        <taxon>Sordariomycetes</taxon>
        <taxon>Hypocreomycetidae</taxon>
        <taxon>Hypocreales</taxon>
        <taxon>Hypocreaceae</taxon>
        <taxon>Trichoderma</taxon>
    </lineage>
</organism>
<protein>
    <recommendedName>
        <fullName evidence="4">Ecp2 effector protein domain-containing protein</fullName>
    </recommendedName>
</protein>
<dbReference type="OrthoDB" id="4891219at2759"/>
<dbReference type="AlphaFoldDB" id="A0A2T4BJ89"/>
<evidence type="ECO:0000313" key="3">
    <source>
        <dbReference type="Proteomes" id="UP000241546"/>
    </source>
</evidence>
<dbReference type="RefSeq" id="XP_024752661.1">
    <property type="nucleotide sequence ID" value="XM_024889595.1"/>
</dbReference>
<feature type="chain" id="PRO_5015500619" description="Ecp2 effector protein domain-containing protein" evidence="1">
    <location>
        <begin position="18"/>
        <end position="221"/>
    </location>
</feature>
<keyword evidence="1" id="KW-0732">Signal</keyword>
<keyword evidence="3" id="KW-1185">Reference proteome</keyword>
<dbReference type="EMBL" id="KZ680208">
    <property type="protein sequence ID" value="PTB69341.1"/>
    <property type="molecule type" value="Genomic_DNA"/>
</dbReference>
<sequence>MLPLLAVLQASLCSALAINPISSLAPRNDYSEKNFDFLKVQHATGLNPYYFLAKPALSLPRVSVCLPREYGEPHVDGCNIAFDNIPNLRDKNGNFAVKPGQCRAINAQCCQVTVCAPRALNLLVPATEVHLQVTKAAANCTAQHLGSIYMDNGWDYLIMVHKPKDLNCWPDDGKKTAKAKRFWEAMWQTVDYTKVFAWPSLWVPDEEEQEHLLMVSDGAPW</sequence>
<reference evidence="3" key="1">
    <citation type="submission" date="2016-07" db="EMBL/GenBank/DDBJ databases">
        <title>Multiple horizontal gene transfer events from other fungi enriched the ability of initially mycotrophic Trichoderma (Ascomycota) to feed on dead plant biomass.</title>
        <authorList>
            <consortium name="DOE Joint Genome Institute"/>
            <person name="Atanasova L."/>
            <person name="Chenthamara K."/>
            <person name="Zhang J."/>
            <person name="Grujic M."/>
            <person name="Henrissat B."/>
            <person name="Kuo A."/>
            <person name="Aerts A."/>
            <person name="Salamov A."/>
            <person name="Lipzen A."/>
            <person name="Labutti K."/>
            <person name="Barry K."/>
            <person name="Miao Y."/>
            <person name="Rahimi M.J."/>
            <person name="Shen Q."/>
            <person name="Grigoriev I.V."/>
            <person name="Kubicek C.P."/>
            <person name="Druzhinina I.S."/>
        </authorList>
    </citation>
    <scope>NUCLEOTIDE SEQUENCE [LARGE SCALE GENOMIC DNA]</scope>
    <source>
        <strain evidence="3">TUCIM 6016</strain>
    </source>
</reference>